<comment type="caution">
    <text evidence="1">The sequence shown here is derived from an EMBL/GenBank/DDBJ whole genome shotgun (WGS) entry which is preliminary data.</text>
</comment>
<gene>
    <name evidence="1" type="ORF">DR999_PMT01296</name>
</gene>
<dbReference type="Proteomes" id="UP000297703">
    <property type="component" value="Unassembled WGS sequence"/>
</dbReference>
<name>A0A4D9EUH0_9SAUR</name>
<keyword evidence="2" id="KW-1185">Reference proteome</keyword>
<reference evidence="1 2" key="2">
    <citation type="submission" date="2019-04" db="EMBL/GenBank/DDBJ databases">
        <title>The genome sequence of big-headed turtle.</title>
        <authorList>
            <person name="Gong S."/>
        </authorList>
    </citation>
    <scope>NUCLEOTIDE SEQUENCE [LARGE SCALE GENOMIC DNA]</scope>
    <source>
        <strain evidence="1">DO16091913</strain>
        <tissue evidence="1">Muscle</tissue>
    </source>
</reference>
<dbReference type="EMBL" id="QXTE01000006">
    <property type="protein sequence ID" value="TFK15021.1"/>
    <property type="molecule type" value="Genomic_DNA"/>
</dbReference>
<organism evidence="1 2">
    <name type="scientific">Platysternon megacephalum</name>
    <name type="common">big-headed turtle</name>
    <dbReference type="NCBI Taxonomy" id="55544"/>
    <lineage>
        <taxon>Eukaryota</taxon>
        <taxon>Metazoa</taxon>
        <taxon>Chordata</taxon>
        <taxon>Craniata</taxon>
        <taxon>Vertebrata</taxon>
        <taxon>Euteleostomi</taxon>
        <taxon>Archelosauria</taxon>
        <taxon>Testudinata</taxon>
        <taxon>Testudines</taxon>
        <taxon>Cryptodira</taxon>
        <taxon>Durocryptodira</taxon>
        <taxon>Testudinoidea</taxon>
        <taxon>Platysternidae</taxon>
        <taxon>Platysternon</taxon>
    </lineage>
</organism>
<evidence type="ECO:0000313" key="2">
    <source>
        <dbReference type="Proteomes" id="UP000297703"/>
    </source>
</evidence>
<sequence length="105" mass="12095">MERFDDQGSECSEDVAFCFTWLAFLGGHQHAVSGNQYSAVTSPAQYNRICLYVVYFAHSISQCFRDGVRIKQEREKMQSWCSRSCTIRDGRNDVWRGSRTKENGP</sequence>
<proteinExistence type="predicted"/>
<accession>A0A4D9EUH0</accession>
<reference evidence="1 2" key="1">
    <citation type="submission" date="2019-04" db="EMBL/GenBank/DDBJ databases">
        <title>Draft genome of the big-headed turtle Platysternon megacephalum.</title>
        <authorList>
            <person name="Gong S."/>
        </authorList>
    </citation>
    <scope>NUCLEOTIDE SEQUENCE [LARGE SCALE GENOMIC DNA]</scope>
    <source>
        <strain evidence="1">DO16091913</strain>
        <tissue evidence="1">Muscle</tissue>
    </source>
</reference>
<protein>
    <submittedName>
        <fullName evidence="1">Cytosolic phospholipase A2 epsilon-like</fullName>
    </submittedName>
</protein>
<dbReference type="AlphaFoldDB" id="A0A4D9EUH0"/>
<evidence type="ECO:0000313" key="1">
    <source>
        <dbReference type="EMBL" id="TFK15021.1"/>
    </source>
</evidence>